<evidence type="ECO:0000313" key="3">
    <source>
        <dbReference type="EMBL" id="TMW66713.1"/>
    </source>
</evidence>
<feature type="compositionally biased region" description="Polar residues" evidence="2">
    <location>
        <begin position="148"/>
        <end position="162"/>
    </location>
</feature>
<organism evidence="3 4">
    <name type="scientific">Pythium oligandrum</name>
    <name type="common">Mycoparasitic fungus</name>
    <dbReference type="NCBI Taxonomy" id="41045"/>
    <lineage>
        <taxon>Eukaryota</taxon>
        <taxon>Sar</taxon>
        <taxon>Stramenopiles</taxon>
        <taxon>Oomycota</taxon>
        <taxon>Peronosporomycetes</taxon>
        <taxon>Pythiales</taxon>
        <taxon>Pythiaceae</taxon>
        <taxon>Pythium</taxon>
    </lineage>
</organism>
<evidence type="ECO:0000313" key="4">
    <source>
        <dbReference type="Proteomes" id="UP000794436"/>
    </source>
</evidence>
<reference evidence="3" key="1">
    <citation type="submission" date="2019-03" db="EMBL/GenBank/DDBJ databases">
        <title>Long read genome sequence of the mycoparasitic Pythium oligandrum ATCC 38472 isolated from sugarbeet rhizosphere.</title>
        <authorList>
            <person name="Gaulin E."/>
        </authorList>
    </citation>
    <scope>NUCLEOTIDE SEQUENCE</scope>
    <source>
        <strain evidence="3">ATCC 38472_TT</strain>
    </source>
</reference>
<evidence type="ECO:0000256" key="2">
    <source>
        <dbReference type="SAM" id="MobiDB-lite"/>
    </source>
</evidence>
<name>A0A8K1CQW3_PYTOL</name>
<dbReference type="Proteomes" id="UP000794436">
    <property type="component" value="Unassembled WGS sequence"/>
</dbReference>
<gene>
    <name evidence="3" type="ORF">Poli38472_014025</name>
</gene>
<keyword evidence="4" id="KW-1185">Reference proteome</keyword>
<sequence length="390" mass="44747">MDMAVIDEQHTQQEAKRRPPSYRILGSFPHVEDVDANNGESEEEDPMAWADLEEYGGSKQTLEKKKKTTTRKLTHAEVRAQLQELKELELKMAEATADKHSKRGMFETIEWLKKHNQEAKASSDKQKRRHSNSVVRSVLDFFHRSPKNEQNNSNEDNAPQLQSPWGQAALKCEWPELGFTLLNQALVDDTERVRQVMESEELWSASPHAIIALAKWLRRFDEDVNRVLTLKQYLLEERTVLANVGYQVTTLYDSYKEALNAALALIHGDRHELQSAILQTFEELEAILSDEVAVVKDVVEQSMDEAQEYTALSNLFQHLTDDDCCGVIVPKLLGWMKQNCDEEEVQAFLALFDDDVKDAIAGEWMRHYASYLQLLDEFSANFESPLAYLT</sequence>
<keyword evidence="1" id="KW-0175">Coiled coil</keyword>
<comment type="caution">
    <text evidence="3">The sequence shown here is derived from an EMBL/GenBank/DDBJ whole genome shotgun (WGS) entry which is preliminary data.</text>
</comment>
<feature type="region of interest" description="Disordered" evidence="2">
    <location>
        <begin position="1"/>
        <end position="46"/>
    </location>
</feature>
<proteinExistence type="predicted"/>
<dbReference type="AlphaFoldDB" id="A0A8K1CQW3"/>
<feature type="region of interest" description="Disordered" evidence="2">
    <location>
        <begin position="143"/>
        <end position="162"/>
    </location>
</feature>
<dbReference type="OrthoDB" id="102870at2759"/>
<feature type="compositionally biased region" description="Basic and acidic residues" evidence="2">
    <location>
        <begin position="7"/>
        <end position="17"/>
    </location>
</feature>
<protein>
    <submittedName>
        <fullName evidence="3">Uncharacterized protein</fullName>
    </submittedName>
</protein>
<dbReference type="EMBL" id="SPLM01000007">
    <property type="protein sequence ID" value="TMW66713.1"/>
    <property type="molecule type" value="Genomic_DNA"/>
</dbReference>
<accession>A0A8K1CQW3</accession>
<feature type="coiled-coil region" evidence="1">
    <location>
        <begin position="59"/>
        <end position="98"/>
    </location>
</feature>
<evidence type="ECO:0000256" key="1">
    <source>
        <dbReference type="SAM" id="Coils"/>
    </source>
</evidence>